<dbReference type="InterPro" id="IPR012435">
    <property type="entry name" value="TMEM144"/>
</dbReference>
<feature type="transmembrane region" description="Helical" evidence="6">
    <location>
        <begin position="136"/>
        <end position="155"/>
    </location>
</feature>
<dbReference type="GeneTree" id="ENSGT00390000012574"/>
<dbReference type="OMA" id="WMMCIGQ"/>
<feature type="transmembrane region" description="Helical" evidence="6">
    <location>
        <begin position="295"/>
        <end position="317"/>
    </location>
</feature>
<dbReference type="GO" id="GO:0015144">
    <property type="term" value="F:carbohydrate transmembrane transporter activity"/>
    <property type="evidence" value="ECO:0007669"/>
    <property type="project" value="InterPro"/>
</dbReference>
<dbReference type="Pfam" id="PF07857">
    <property type="entry name" value="TMEM144"/>
    <property type="match status" value="1"/>
</dbReference>
<evidence type="ECO:0000256" key="1">
    <source>
        <dbReference type="ARBA" id="ARBA00004141"/>
    </source>
</evidence>
<dbReference type="PANTHER" id="PTHR16119:SF17">
    <property type="entry name" value="TRANSMEMBRANE PROTEIN 144"/>
    <property type="match status" value="1"/>
</dbReference>
<accession>A0A3P9A4V0</accession>
<name>A0A3P9A4V0_ESOLU</name>
<reference evidence="7" key="3">
    <citation type="submission" date="2025-08" db="UniProtKB">
        <authorList>
            <consortium name="Ensembl"/>
        </authorList>
    </citation>
    <scope>IDENTIFICATION</scope>
</reference>
<dbReference type="Proteomes" id="UP000265140">
    <property type="component" value="Chromosome 14"/>
</dbReference>
<protein>
    <recommendedName>
        <fullName evidence="9">Transmembrane protein 144</fullName>
    </recommendedName>
</protein>
<dbReference type="InParanoid" id="A0A3P9A4V0"/>
<evidence type="ECO:0000313" key="8">
    <source>
        <dbReference type="Proteomes" id="UP000265140"/>
    </source>
</evidence>
<feature type="transmembrane region" description="Helical" evidence="6">
    <location>
        <begin position="198"/>
        <end position="217"/>
    </location>
</feature>
<dbReference type="GO" id="GO:0016020">
    <property type="term" value="C:membrane"/>
    <property type="evidence" value="ECO:0007669"/>
    <property type="project" value="UniProtKB-SubCell"/>
</dbReference>
<feature type="transmembrane region" description="Helical" evidence="6">
    <location>
        <begin position="167"/>
        <end position="186"/>
    </location>
</feature>
<keyword evidence="3 6" id="KW-0812">Transmembrane</keyword>
<dbReference type="Ensembl" id="ENSELUT00000039263.3">
    <property type="protein sequence ID" value="ENSELUP00000036037.2"/>
    <property type="gene ID" value="ENSELUG00000015508.3"/>
</dbReference>
<reference evidence="8" key="1">
    <citation type="journal article" date="2014" name="PLoS ONE">
        <title>The genome and linkage map of the northern pike (Esox lucius): conserved synteny revealed between the salmonid sister group and the Neoteleostei.</title>
        <authorList>
            <person name="Rondeau E.B."/>
            <person name="Minkley D.R."/>
            <person name="Leong J.S."/>
            <person name="Messmer A.M."/>
            <person name="Jantzen J.R."/>
            <person name="von Schalburg K.R."/>
            <person name="Lemon C."/>
            <person name="Bird N.H."/>
            <person name="Koop B.F."/>
        </authorList>
    </citation>
    <scope>NUCLEOTIDE SEQUENCE</scope>
</reference>
<dbReference type="InterPro" id="IPR010651">
    <property type="entry name" value="Sugar_transport"/>
</dbReference>
<evidence type="ECO:0000256" key="5">
    <source>
        <dbReference type="ARBA" id="ARBA00023136"/>
    </source>
</evidence>
<keyword evidence="5 6" id="KW-0472">Membrane</keyword>
<proteinExistence type="inferred from homology"/>
<dbReference type="Bgee" id="ENSELUG00000015508">
    <property type="expression patterns" value="Expressed in brain"/>
</dbReference>
<sequence>MFPLFTIILYGSSNRNVYKHLIIISIHKQHKCKPSLCIPVKCIPLISNASGPLEAGWLSERPNSNTSHHRTNSSDAGHHLLKGFTSLGLSVIGFGTSLCPIKRTETGDGLFFQLVFSNTLQLGSLIVYWIQGCPTIWMFSLLGGFLFSAGNLTTIPIIRTIGLGMGFLIWSTFSLLTAWATARFGWFGLDQQYVANPTLNYIGTGLATISALISFFIKTTDQLDLIEDNSQPYIARSRRWTEKLSPMNRKIIGCSLATFAGLAYGCSYTPIIYIKNNALRNGTVFSEASQYDLDYIFPYMTGINVTTSMVFFGYCMVMKNRFNLPLKCVLPAFISGGMHFLSQCGFFIACYYLGTVITYPIGAAGPALVSLIWSLFYYKEIRVTRRKLLIITNNEILVIIKKKLLENSRMMTFC</sequence>
<evidence type="ECO:0000256" key="2">
    <source>
        <dbReference type="ARBA" id="ARBA00005731"/>
    </source>
</evidence>
<comment type="similarity">
    <text evidence="2">Belongs to the TMEM144 family.</text>
</comment>
<reference evidence="7" key="2">
    <citation type="submission" date="2020-02" db="EMBL/GenBank/DDBJ databases">
        <title>Esox lucius (northern pike) genome, fEsoLuc1, primary haplotype.</title>
        <authorList>
            <person name="Myers G."/>
            <person name="Karagic N."/>
            <person name="Meyer A."/>
            <person name="Pippel M."/>
            <person name="Reichard M."/>
            <person name="Winkler S."/>
            <person name="Tracey A."/>
            <person name="Sims Y."/>
            <person name="Howe K."/>
            <person name="Rhie A."/>
            <person name="Formenti G."/>
            <person name="Durbin R."/>
            <person name="Fedrigo O."/>
            <person name="Jarvis E.D."/>
        </authorList>
    </citation>
    <scope>NUCLEOTIDE SEQUENCE [LARGE SCALE GENOMIC DNA]</scope>
</reference>
<evidence type="ECO:0000256" key="3">
    <source>
        <dbReference type="ARBA" id="ARBA00022692"/>
    </source>
</evidence>
<organism evidence="7 8">
    <name type="scientific">Esox lucius</name>
    <name type="common">Northern pike</name>
    <dbReference type="NCBI Taxonomy" id="8010"/>
    <lineage>
        <taxon>Eukaryota</taxon>
        <taxon>Metazoa</taxon>
        <taxon>Chordata</taxon>
        <taxon>Craniata</taxon>
        <taxon>Vertebrata</taxon>
        <taxon>Euteleostomi</taxon>
        <taxon>Actinopterygii</taxon>
        <taxon>Neopterygii</taxon>
        <taxon>Teleostei</taxon>
        <taxon>Protacanthopterygii</taxon>
        <taxon>Esociformes</taxon>
        <taxon>Esocidae</taxon>
        <taxon>Esox</taxon>
    </lineage>
</organism>
<keyword evidence="8" id="KW-1185">Reference proteome</keyword>
<evidence type="ECO:0000313" key="7">
    <source>
        <dbReference type="Ensembl" id="ENSELUP00000036037.2"/>
    </source>
</evidence>
<evidence type="ECO:0000256" key="6">
    <source>
        <dbReference type="SAM" id="Phobius"/>
    </source>
</evidence>
<comment type="subcellular location">
    <subcellularLocation>
        <location evidence="1">Membrane</location>
        <topology evidence="1">Multi-pass membrane protein</topology>
    </subcellularLocation>
</comment>
<feature type="transmembrane region" description="Helical" evidence="6">
    <location>
        <begin position="329"/>
        <end position="354"/>
    </location>
</feature>
<dbReference type="PANTHER" id="PTHR16119">
    <property type="entry name" value="TRANSMEMBRANE PROTEIN 144"/>
    <property type="match status" value="1"/>
</dbReference>
<keyword evidence="4 6" id="KW-1133">Transmembrane helix</keyword>
<reference evidence="7" key="4">
    <citation type="submission" date="2025-09" db="UniProtKB">
        <authorList>
            <consortium name="Ensembl"/>
        </authorList>
    </citation>
    <scope>IDENTIFICATION</scope>
</reference>
<feature type="transmembrane region" description="Helical" evidence="6">
    <location>
        <begin position="360"/>
        <end position="378"/>
    </location>
</feature>
<dbReference type="AlphaFoldDB" id="A0A3P9A4V0"/>
<feature type="transmembrane region" description="Helical" evidence="6">
    <location>
        <begin position="251"/>
        <end position="275"/>
    </location>
</feature>
<evidence type="ECO:0008006" key="9">
    <source>
        <dbReference type="Google" id="ProtNLM"/>
    </source>
</evidence>
<evidence type="ECO:0000256" key="4">
    <source>
        <dbReference type="ARBA" id="ARBA00022989"/>
    </source>
</evidence>